<dbReference type="Gene3D" id="3.40.1620.10">
    <property type="entry name" value="YefM-like domain"/>
    <property type="match status" value="1"/>
</dbReference>
<comment type="function">
    <text evidence="2">Antitoxin component of a type II toxin-antitoxin (TA) system.</text>
</comment>
<proteinExistence type="inferred from homology"/>
<keyword evidence="4" id="KW-1185">Reference proteome</keyword>
<gene>
    <name evidence="3" type="ORF">SZ25_00194</name>
</gene>
<evidence type="ECO:0000256" key="1">
    <source>
        <dbReference type="ARBA" id="ARBA00009981"/>
    </source>
</evidence>
<dbReference type="Proteomes" id="UP000033358">
    <property type="component" value="Unassembled WGS sequence"/>
</dbReference>
<organism evidence="3 4">
    <name type="scientific">Candidatus Arcanibacter lacustris</name>
    <dbReference type="NCBI Taxonomy" id="1607817"/>
    <lineage>
        <taxon>Bacteria</taxon>
        <taxon>Pseudomonadati</taxon>
        <taxon>Pseudomonadota</taxon>
        <taxon>Alphaproteobacteria</taxon>
        <taxon>Rickettsiales</taxon>
        <taxon>Candidatus Arcanibacter</taxon>
    </lineage>
</organism>
<evidence type="ECO:0000256" key="2">
    <source>
        <dbReference type="RuleBase" id="RU362080"/>
    </source>
</evidence>
<sequence length="81" mass="9690">MEIWQTQEAKAKLTELMNKAKIRPQIISRRGINEIVMMNIKDYEKLCNKKEDIVSFFKNSPLNNLEIEFERDKSPTRDIEF</sequence>
<dbReference type="InterPro" id="IPR036165">
    <property type="entry name" value="YefM-like_sf"/>
</dbReference>
<evidence type="ECO:0000313" key="4">
    <source>
        <dbReference type="Proteomes" id="UP000033358"/>
    </source>
</evidence>
<dbReference type="AlphaFoldDB" id="A0A0F5MPK7"/>
<accession>A0A0F5MPK7</accession>
<evidence type="ECO:0000313" key="3">
    <source>
        <dbReference type="EMBL" id="KKB96700.1"/>
    </source>
</evidence>
<dbReference type="InterPro" id="IPR006442">
    <property type="entry name" value="Antitoxin_Phd/YefM"/>
</dbReference>
<dbReference type="SUPFAM" id="SSF143120">
    <property type="entry name" value="YefM-like"/>
    <property type="match status" value="1"/>
</dbReference>
<reference evidence="3 4" key="1">
    <citation type="submission" date="2015-02" db="EMBL/GenBank/DDBJ databases">
        <title>Single cell genomics of a rare environmental alphaproteobacterium provides unique insights into Rickettsiaceae evolution.</title>
        <authorList>
            <person name="Martijn J."/>
            <person name="Schulz F."/>
            <person name="Zaremba-Niedzwiedzka K."/>
            <person name="Viklund J."/>
            <person name="Stepanauskas R."/>
            <person name="Andersson S.G.E."/>
            <person name="Horn M."/>
            <person name="Guy L."/>
            <person name="Ettema T.J.G."/>
        </authorList>
    </citation>
    <scope>NUCLEOTIDE SEQUENCE [LARGE SCALE GENOMIC DNA]</scope>
    <source>
        <strain evidence="3 4">SCGC AAA041-L04</strain>
    </source>
</reference>
<dbReference type="Pfam" id="PF02604">
    <property type="entry name" value="PhdYeFM_antitox"/>
    <property type="match status" value="1"/>
</dbReference>
<name>A0A0F5MPK7_9RICK</name>
<dbReference type="NCBIfam" id="TIGR01552">
    <property type="entry name" value="phd_fam"/>
    <property type="match status" value="1"/>
</dbReference>
<protein>
    <recommendedName>
        <fullName evidence="2">Antitoxin</fullName>
    </recommendedName>
</protein>
<comment type="caution">
    <text evidence="3">The sequence shown here is derived from an EMBL/GenBank/DDBJ whole genome shotgun (WGS) entry which is preliminary data.</text>
</comment>
<dbReference type="EMBL" id="JYHA01000029">
    <property type="protein sequence ID" value="KKB96700.1"/>
    <property type="molecule type" value="Genomic_DNA"/>
</dbReference>
<comment type="similarity">
    <text evidence="1 2">Belongs to the phD/YefM antitoxin family.</text>
</comment>